<proteinExistence type="predicted"/>
<evidence type="ECO:0000313" key="1">
    <source>
        <dbReference type="EMBL" id="CAH0536847.1"/>
    </source>
</evidence>
<dbReference type="Proteomes" id="UP000838748">
    <property type="component" value="Unassembled WGS sequence"/>
</dbReference>
<comment type="caution">
    <text evidence="1">The sequence shown here is derived from an EMBL/GenBank/DDBJ whole genome shotgun (WGS) entry which is preliminary data.</text>
</comment>
<accession>A0ABM9A0B5</accession>
<reference evidence="1" key="1">
    <citation type="submission" date="2021-11" db="EMBL/GenBank/DDBJ databases">
        <authorList>
            <person name="Rodrigo-Torres L."/>
            <person name="Arahal R. D."/>
            <person name="Lucena T."/>
        </authorList>
    </citation>
    <scope>NUCLEOTIDE SEQUENCE</scope>
    <source>
        <strain evidence="1">CECT 7928</strain>
    </source>
</reference>
<evidence type="ECO:0000313" key="2">
    <source>
        <dbReference type="Proteomes" id="UP000838748"/>
    </source>
</evidence>
<organism evidence="1 2">
    <name type="scientific">Vibrio marisflavi CECT 7928</name>
    <dbReference type="NCBI Taxonomy" id="634439"/>
    <lineage>
        <taxon>Bacteria</taxon>
        <taxon>Pseudomonadati</taxon>
        <taxon>Pseudomonadota</taxon>
        <taxon>Gammaproteobacteria</taxon>
        <taxon>Vibrionales</taxon>
        <taxon>Vibrionaceae</taxon>
        <taxon>Vibrio</taxon>
    </lineage>
</organism>
<name>A0ABM9A0B5_9VIBR</name>
<sequence length="80" mass="9330">MSYLGVKDIYAYNSRTTQFLKVKGILTYFPSEDESSKKRIDLRLDHYCVGIYEEDGVYLALKDGKPISYPLEKKRVETEL</sequence>
<keyword evidence="2" id="KW-1185">Reference proteome</keyword>
<dbReference type="EMBL" id="CAKLDM010000001">
    <property type="protein sequence ID" value="CAH0536847.1"/>
    <property type="molecule type" value="Genomic_DNA"/>
</dbReference>
<gene>
    <name evidence="1" type="ORF">VMF7928_00738</name>
</gene>
<protein>
    <submittedName>
        <fullName evidence="1">Uncharacterized protein</fullName>
    </submittedName>
</protein>